<dbReference type="KEGG" id="olu:OSTLU_46693"/>
<dbReference type="Gene3D" id="3.20.20.80">
    <property type="entry name" value="Glycosidases"/>
    <property type="match status" value="1"/>
</dbReference>
<evidence type="ECO:0000259" key="10">
    <source>
        <dbReference type="SMART" id="SM00642"/>
    </source>
</evidence>
<feature type="domain" description="Alpha-amylase C-terminal beta-sheet" evidence="11">
    <location>
        <begin position="914"/>
        <end position="971"/>
    </location>
</feature>
<evidence type="ECO:0000256" key="3">
    <source>
        <dbReference type="ARBA" id="ARBA00012595"/>
    </source>
</evidence>
<feature type="compositionally biased region" description="Acidic residues" evidence="9">
    <location>
        <begin position="298"/>
        <end position="308"/>
    </location>
</feature>
<dbReference type="InterPro" id="IPR017853">
    <property type="entry name" value="GH"/>
</dbReference>
<dbReference type="CAZy" id="CBM45">
    <property type="family name" value="Carbohydrate-Binding Module Family 45"/>
</dbReference>
<dbReference type="SMART" id="SM00810">
    <property type="entry name" value="Alpha-amyl_C2"/>
    <property type="match status" value="1"/>
</dbReference>
<dbReference type="SMART" id="SM00642">
    <property type="entry name" value="Aamy"/>
    <property type="match status" value="1"/>
</dbReference>
<name>A4S3A9_OSTLU</name>
<dbReference type="GeneID" id="5004237"/>
<organism evidence="12 13">
    <name type="scientific">Ostreococcus lucimarinus (strain CCE9901)</name>
    <dbReference type="NCBI Taxonomy" id="436017"/>
    <lineage>
        <taxon>Eukaryota</taxon>
        <taxon>Viridiplantae</taxon>
        <taxon>Chlorophyta</taxon>
        <taxon>Mamiellophyceae</taxon>
        <taxon>Mamiellales</taxon>
        <taxon>Bathycoccaceae</taxon>
        <taxon>Ostreococcus</taxon>
    </lineage>
</organism>
<dbReference type="Pfam" id="PF00128">
    <property type="entry name" value="Alpha-amylase"/>
    <property type="match status" value="1"/>
</dbReference>
<dbReference type="GO" id="GO:0009507">
    <property type="term" value="C:chloroplast"/>
    <property type="evidence" value="ECO:0007669"/>
    <property type="project" value="EnsemblPlants"/>
</dbReference>
<dbReference type="Pfam" id="PF07821">
    <property type="entry name" value="Alpha-amyl_C2"/>
    <property type="match status" value="1"/>
</dbReference>
<feature type="region of interest" description="Disordered" evidence="9">
    <location>
        <begin position="190"/>
        <end position="209"/>
    </location>
</feature>
<evidence type="ECO:0000313" key="13">
    <source>
        <dbReference type="Proteomes" id="UP000001568"/>
    </source>
</evidence>
<dbReference type="SUPFAM" id="SSF51445">
    <property type="entry name" value="(Trans)glycosidases"/>
    <property type="match status" value="1"/>
</dbReference>
<dbReference type="AlphaFoldDB" id="A4S3A9"/>
<reference evidence="12 13" key="1">
    <citation type="journal article" date="2007" name="Proc. Natl. Acad. Sci. U.S.A.">
        <title>The tiny eukaryote Ostreococcus provides genomic insights into the paradox of plankton speciation.</title>
        <authorList>
            <person name="Palenik B."/>
            <person name="Grimwood J."/>
            <person name="Aerts A."/>
            <person name="Rouze P."/>
            <person name="Salamov A."/>
            <person name="Putnam N."/>
            <person name="Dupont C."/>
            <person name="Jorgensen R."/>
            <person name="Derelle E."/>
            <person name="Rombauts S."/>
            <person name="Zhou K."/>
            <person name="Otillar R."/>
            <person name="Merchant S.S."/>
            <person name="Podell S."/>
            <person name="Gaasterland T."/>
            <person name="Napoli C."/>
            <person name="Gendler K."/>
            <person name="Manuell A."/>
            <person name="Tai V."/>
            <person name="Vallon O."/>
            <person name="Piganeau G."/>
            <person name="Jancek S."/>
            <person name="Heijde M."/>
            <person name="Jabbari K."/>
            <person name="Bowler C."/>
            <person name="Lohr M."/>
            <person name="Robbens S."/>
            <person name="Werner G."/>
            <person name="Dubchak I."/>
            <person name="Pazour G.J."/>
            <person name="Ren Q."/>
            <person name="Paulsen I."/>
            <person name="Delwiche C."/>
            <person name="Schmutz J."/>
            <person name="Rokhsar D."/>
            <person name="Van de Peer Y."/>
            <person name="Moreau H."/>
            <person name="Grigoriev I.V."/>
        </authorList>
    </citation>
    <scope>NUCLEOTIDE SEQUENCE [LARGE SCALE GENOMIC DNA]</scope>
    <source>
        <strain evidence="12 13">CCE9901</strain>
    </source>
</reference>
<sequence>MPRGTTTTTRAMSGGEAGGATIELEAAAEFAKDEFYTKSFVVKARERVEASVKVRVETNGVKYKVTVETDMDAEGQDLRMHWGVATSKETWDNMETPPVKIRPPFTIETTGVCQTRMTPTSSRLSPTLTATIEGDVADGFYAINFLFKEPKKDRWIHNTNGRDWHVPIPQPPEPELVTRTITMLEDYEEEIEEDEEYEEEQEEQELDESLASLSSVVEVNIDLNARASSPVKEEVVSAASSEISEPANAWKRLLTPPVDPKPFDTKDENINALVESLFGAGSNGLTSIKPIAARDEGPPEDEDSEPELELAKAAPMEKPKTLKTGMRKVKRMVTKSRTITKSIDEPLPVKLVEGPWLTTNTIEEKLIREKEVSYRVGAVVEKNVEGGGVLVRVEAELPWNIVLHWGIVPRGARADVWTLPPEQWRPEGSVVGDTGKACETPMKKCENPLSDRIQMSYAELQLGNAPTAMRFVLKENGGEGRWLDRNGDDFVIPMPEPAYASTTLDLTGERTKEAIDVATAAAFRAAELHLDSMDEVEEKELDMNMQVEYEVATPPLSEDDFAPAERIQKPQKSAVGNGREVLLQGFNWESCKAPWYQAVERLAPTIAELGFTVVWLPPPTSSVSEQGYMPLDYYNLDSRYGTKEELKGAIKALHDNGVMALGDAVLNHRCAHFIGDVPGTYNKFGGKLPWDATAIVADDPNFHGRGNKADGEMFHAAPNIDHNQAFVKADLEDWMSWLMREVGYDGWRLDYVRGFWGGHVKDYMEATNPQFAVGEYWDSLAYNMDALDYNQDGHRQRIVNWLNAAGGNAGAFDVTTKGILHAVFERQEYWRLSDKAGKAPGVMGWWPSRAVTFIENHDTGSTQGHWRFPRDKELQGYAYILTHPGTPTIFWDHIFDNNWGHLHKPIEDMIRIRKQSGIHCRSEVKIVKCEQSVYAAVIDDRLLMKIGPGHFHADDAWDCVLSGQDFAIWRKKKDRSQPR</sequence>
<evidence type="ECO:0000259" key="11">
    <source>
        <dbReference type="SMART" id="SM00810"/>
    </source>
</evidence>
<dbReference type="GO" id="GO:0005509">
    <property type="term" value="F:calcium ion binding"/>
    <property type="evidence" value="ECO:0007669"/>
    <property type="project" value="InterPro"/>
</dbReference>
<evidence type="ECO:0000256" key="5">
    <source>
        <dbReference type="ARBA" id="ARBA00022801"/>
    </source>
</evidence>
<dbReference type="Pfam" id="PF23166">
    <property type="entry name" value="Ig_N_CWD1"/>
    <property type="match status" value="2"/>
</dbReference>
<feature type="region of interest" description="Disordered" evidence="9">
    <location>
        <begin position="285"/>
        <end position="314"/>
    </location>
</feature>
<dbReference type="InterPro" id="IPR056301">
    <property type="entry name" value="GWD-like_N_Ig"/>
</dbReference>
<keyword evidence="4" id="KW-0479">Metal-binding</keyword>
<dbReference type="OrthoDB" id="550577at2759"/>
<comment type="similarity">
    <text evidence="2">Belongs to the glycosyl hydrolase 13 family.</text>
</comment>
<dbReference type="Gramene" id="ABO98355">
    <property type="protein sequence ID" value="ABO98355"/>
    <property type="gene ID" value="OSTLU_46693"/>
</dbReference>
<dbReference type="EC" id="3.2.1.1" evidence="3"/>
<dbReference type="GO" id="GO:0004556">
    <property type="term" value="F:alpha-amylase activity"/>
    <property type="evidence" value="ECO:0007669"/>
    <property type="project" value="UniProtKB-EC"/>
</dbReference>
<evidence type="ECO:0000256" key="4">
    <source>
        <dbReference type="ARBA" id="ARBA00022723"/>
    </source>
</evidence>
<dbReference type="InterPro" id="IPR006047">
    <property type="entry name" value="GH13_cat_dom"/>
</dbReference>
<dbReference type="PANTHER" id="PTHR43447">
    <property type="entry name" value="ALPHA-AMYLASE"/>
    <property type="match status" value="1"/>
</dbReference>
<dbReference type="RefSeq" id="XP_001420062.1">
    <property type="nucleotide sequence ID" value="XM_001420025.1"/>
</dbReference>
<protein>
    <recommendedName>
        <fullName evidence="3">alpha-amylase</fullName>
        <ecNumber evidence="3">3.2.1.1</ecNumber>
    </recommendedName>
    <alternativeName>
        <fullName evidence="8">1,4-alpha-D-glucan glucanohydrolase</fullName>
    </alternativeName>
</protein>
<dbReference type="STRING" id="436017.A4S3A9"/>
<dbReference type="eggNOG" id="KOG0471">
    <property type="taxonomic scope" value="Eukaryota"/>
</dbReference>
<dbReference type="InterPro" id="IPR012850">
    <property type="entry name" value="A-amylase_bs_C"/>
</dbReference>
<evidence type="ECO:0000256" key="7">
    <source>
        <dbReference type="ARBA" id="ARBA00023295"/>
    </source>
</evidence>
<dbReference type="GO" id="GO:0005975">
    <property type="term" value="P:carbohydrate metabolic process"/>
    <property type="evidence" value="ECO:0007669"/>
    <property type="project" value="InterPro"/>
</dbReference>
<dbReference type="CAZy" id="GH13">
    <property type="family name" value="Glycoside Hydrolase Family 13"/>
</dbReference>
<keyword evidence="6" id="KW-0119">Carbohydrate metabolism</keyword>
<proteinExistence type="inferred from homology"/>
<keyword evidence="13" id="KW-1185">Reference proteome</keyword>
<dbReference type="CDD" id="cd11314">
    <property type="entry name" value="AmyAc_arch_bac_plant_AmyA"/>
    <property type="match status" value="1"/>
</dbReference>
<evidence type="ECO:0000256" key="8">
    <source>
        <dbReference type="ARBA" id="ARBA00030238"/>
    </source>
</evidence>
<evidence type="ECO:0000256" key="6">
    <source>
        <dbReference type="ARBA" id="ARBA00023277"/>
    </source>
</evidence>
<feature type="compositionally biased region" description="Acidic residues" evidence="9">
    <location>
        <begin position="190"/>
        <end position="208"/>
    </location>
</feature>
<dbReference type="Gene3D" id="2.60.40.1180">
    <property type="entry name" value="Golgi alpha-mannosidase II"/>
    <property type="match status" value="1"/>
</dbReference>
<dbReference type="HOGENOM" id="CLU_303924_0_0_1"/>
<evidence type="ECO:0000256" key="9">
    <source>
        <dbReference type="SAM" id="MobiDB-lite"/>
    </source>
</evidence>
<evidence type="ECO:0000256" key="2">
    <source>
        <dbReference type="ARBA" id="ARBA00008061"/>
    </source>
</evidence>
<accession>A4S3A9</accession>
<evidence type="ECO:0000313" key="12">
    <source>
        <dbReference type="EMBL" id="ABO98355.1"/>
    </source>
</evidence>
<keyword evidence="7" id="KW-0326">Glycosidase</keyword>
<dbReference type="SUPFAM" id="SSF51011">
    <property type="entry name" value="Glycosyl hydrolase domain"/>
    <property type="match status" value="1"/>
</dbReference>
<dbReference type="EMBL" id="CP000590">
    <property type="protein sequence ID" value="ABO98355.1"/>
    <property type="molecule type" value="Genomic_DNA"/>
</dbReference>
<feature type="domain" description="Glycosyl hydrolase family 13 catalytic" evidence="10">
    <location>
        <begin position="580"/>
        <end position="921"/>
    </location>
</feature>
<dbReference type="InterPro" id="IPR013780">
    <property type="entry name" value="Glyco_hydro_b"/>
</dbReference>
<evidence type="ECO:0000256" key="1">
    <source>
        <dbReference type="ARBA" id="ARBA00000548"/>
    </source>
</evidence>
<gene>
    <name evidence="12" type="ORF">OSTLU_46693</name>
</gene>
<keyword evidence="5" id="KW-0378">Hydrolase</keyword>
<comment type="catalytic activity">
    <reaction evidence="1">
        <text>Endohydrolysis of (1-&gt;4)-alpha-D-glucosidic linkages in polysaccharides containing three or more (1-&gt;4)-alpha-linked D-glucose units.</text>
        <dbReference type="EC" id="3.2.1.1"/>
    </reaction>
</comment>
<dbReference type="Proteomes" id="UP000001568">
    <property type="component" value="Chromosome 10"/>
</dbReference>